<keyword evidence="2" id="KW-1185">Reference proteome</keyword>
<sequence>MAVPFGFSVGDFLAVGKLIRQVAVELRENSGAALEYQGLLIELEALQRALHQLQIIKPAKNELLQPTSIRATAFACRRPLQVFWGKISKFEARPGTFNVANNRWQGIGRKMQFRLMLKDVSSS</sequence>
<comment type="caution">
    <text evidence="1">The sequence shown here is derived from an EMBL/GenBank/DDBJ whole genome shotgun (WGS) entry which is preliminary data.</text>
</comment>
<evidence type="ECO:0000313" key="1">
    <source>
        <dbReference type="EMBL" id="GAB1315426.1"/>
    </source>
</evidence>
<dbReference type="PANTHER" id="PTHR38886">
    <property type="entry name" value="SESA DOMAIN-CONTAINING PROTEIN"/>
    <property type="match status" value="1"/>
</dbReference>
<protein>
    <submittedName>
        <fullName evidence="1">Uncharacterized protein</fullName>
    </submittedName>
</protein>
<dbReference type="EMBL" id="BAAFSV010000003">
    <property type="protein sequence ID" value="GAB1315426.1"/>
    <property type="molecule type" value="Genomic_DNA"/>
</dbReference>
<dbReference type="RefSeq" id="XP_070917157.1">
    <property type="nucleotide sequence ID" value="XM_071061056.1"/>
</dbReference>
<reference evidence="1 2" key="1">
    <citation type="submission" date="2024-09" db="EMBL/GenBank/DDBJ databases">
        <title>Itraconazole resistance in Madurella fahalii resulting from another homologue of gene encoding cytochrome P450 14-alpha sterol demethylase (CYP51).</title>
        <authorList>
            <person name="Yoshioka I."/>
            <person name="Fahal A.H."/>
            <person name="Kaneko S."/>
            <person name="Yaguchi T."/>
        </authorList>
    </citation>
    <scope>NUCLEOTIDE SEQUENCE [LARGE SCALE GENOMIC DNA]</scope>
    <source>
        <strain evidence="1 2">IFM 68171</strain>
    </source>
</reference>
<organism evidence="1 2">
    <name type="scientific">Madurella fahalii</name>
    <dbReference type="NCBI Taxonomy" id="1157608"/>
    <lineage>
        <taxon>Eukaryota</taxon>
        <taxon>Fungi</taxon>
        <taxon>Dikarya</taxon>
        <taxon>Ascomycota</taxon>
        <taxon>Pezizomycotina</taxon>
        <taxon>Sordariomycetes</taxon>
        <taxon>Sordariomycetidae</taxon>
        <taxon>Sordariales</taxon>
        <taxon>Sordariales incertae sedis</taxon>
        <taxon>Madurella</taxon>
    </lineage>
</organism>
<dbReference type="PANTHER" id="PTHR38886:SF1">
    <property type="entry name" value="NACHT-NTPASE AND P-LOOP NTPASES N-TERMINAL DOMAIN-CONTAINING PROTEIN"/>
    <property type="match status" value="1"/>
</dbReference>
<proteinExistence type="predicted"/>
<evidence type="ECO:0000313" key="2">
    <source>
        <dbReference type="Proteomes" id="UP001628179"/>
    </source>
</evidence>
<accession>A0ABQ0GCF0</accession>
<dbReference type="GeneID" id="98176379"/>
<dbReference type="Proteomes" id="UP001628179">
    <property type="component" value="Unassembled WGS sequence"/>
</dbReference>
<name>A0ABQ0GCF0_9PEZI</name>
<gene>
    <name evidence="1" type="ORF">MFIFM68171_05636</name>
</gene>